<dbReference type="Proteomes" id="UP000319383">
    <property type="component" value="Chromosome"/>
</dbReference>
<sequence>MSCIKPFEIRWFPAILGLLVGVTGIGTQTHCARADDLSTPAVESIPAEDGFGFVSQFPEDVLTPTPVQEDVGFVPITALSVNILPKSRDEQGRALMMAPDSASEYFAANGDHLVPIEQVRLWGLMNYQWEAPAFCYNPLYFEEVNAERYGNTFGCWQPWVSAGHYYASIGLLPLKMLIEPPHDCEYYLGHYRPGRCVPFEWHCRTVGKAYECCR</sequence>
<dbReference type="KEGG" id="sdyn:Mal52_33480"/>
<dbReference type="RefSeq" id="WP_145377150.1">
    <property type="nucleotide sequence ID" value="NZ_CP036276.1"/>
</dbReference>
<accession>A0A517ZQT9</accession>
<organism evidence="1 2">
    <name type="scientific">Symmachiella dynata</name>
    <dbReference type="NCBI Taxonomy" id="2527995"/>
    <lineage>
        <taxon>Bacteria</taxon>
        <taxon>Pseudomonadati</taxon>
        <taxon>Planctomycetota</taxon>
        <taxon>Planctomycetia</taxon>
        <taxon>Planctomycetales</taxon>
        <taxon>Planctomycetaceae</taxon>
        <taxon>Symmachiella</taxon>
    </lineage>
</organism>
<evidence type="ECO:0000313" key="1">
    <source>
        <dbReference type="EMBL" id="QDU44862.1"/>
    </source>
</evidence>
<keyword evidence="2" id="KW-1185">Reference proteome</keyword>
<proteinExistence type="predicted"/>
<gene>
    <name evidence="1" type="ORF">Mal52_33480</name>
</gene>
<name>A0A517ZQT9_9PLAN</name>
<dbReference type="EMBL" id="CP036276">
    <property type="protein sequence ID" value="QDU44862.1"/>
    <property type="molecule type" value="Genomic_DNA"/>
</dbReference>
<reference evidence="1 2" key="1">
    <citation type="submission" date="2019-02" db="EMBL/GenBank/DDBJ databases">
        <title>Deep-cultivation of Planctomycetes and their phenomic and genomic characterization uncovers novel biology.</title>
        <authorList>
            <person name="Wiegand S."/>
            <person name="Jogler M."/>
            <person name="Boedeker C."/>
            <person name="Pinto D."/>
            <person name="Vollmers J."/>
            <person name="Rivas-Marin E."/>
            <person name="Kohn T."/>
            <person name="Peeters S.H."/>
            <person name="Heuer A."/>
            <person name="Rast P."/>
            <person name="Oberbeckmann S."/>
            <person name="Bunk B."/>
            <person name="Jeske O."/>
            <person name="Meyerdierks A."/>
            <person name="Storesund J.E."/>
            <person name="Kallscheuer N."/>
            <person name="Luecker S."/>
            <person name="Lage O.M."/>
            <person name="Pohl T."/>
            <person name="Merkel B.J."/>
            <person name="Hornburger P."/>
            <person name="Mueller R.-W."/>
            <person name="Bruemmer F."/>
            <person name="Labrenz M."/>
            <person name="Spormann A.M."/>
            <person name="Op den Camp H."/>
            <person name="Overmann J."/>
            <person name="Amann R."/>
            <person name="Jetten M.S.M."/>
            <person name="Mascher T."/>
            <person name="Medema M.H."/>
            <person name="Devos D.P."/>
            <person name="Kaster A.-K."/>
            <person name="Ovreas L."/>
            <person name="Rohde M."/>
            <person name="Galperin M.Y."/>
            <person name="Jogler C."/>
        </authorList>
    </citation>
    <scope>NUCLEOTIDE SEQUENCE [LARGE SCALE GENOMIC DNA]</scope>
    <source>
        <strain evidence="1 2">Mal52</strain>
    </source>
</reference>
<evidence type="ECO:0000313" key="2">
    <source>
        <dbReference type="Proteomes" id="UP000319383"/>
    </source>
</evidence>
<dbReference type="AlphaFoldDB" id="A0A517ZQT9"/>
<protein>
    <submittedName>
        <fullName evidence="1">Uncharacterized protein</fullName>
    </submittedName>
</protein>